<proteinExistence type="predicted"/>
<dbReference type="AlphaFoldDB" id="A0A1M7TFT8"/>
<sequence>MSAEMRQINVKGEKERLFWIDYARGLGLVLVVLAHSQLPFKIFEIISYIIVVFPFISGYLYREMNLNEFFKKRIPLIYSYYHIGFIGLVLWLFLVPLELKKADNLSYVINYIFVRTVDMDSVPLTIVPLWYLFFLFLAEFVYQVSNKLNILYYVIALGIAKRFMGFQIHSFKIGVAFSGLYMFHLGRVFKEKNVRINNTVGIMSLAGWVIIGWFFGETGWNVDYYGKNAIGTFFVIIGEIFCAMFFYWFAKILEKAVNQKGFLHVVSVYITKFLKEFSDNAIFVFGYHITVGGLIFALLMAFGFDVSIESVSRYWYVTFLIMTASMYLLVKLLPEPVKLFFTQPDAFLKRIRKNKA</sequence>
<evidence type="ECO:0008006" key="4">
    <source>
        <dbReference type="Google" id="ProtNLM"/>
    </source>
</evidence>
<evidence type="ECO:0000256" key="1">
    <source>
        <dbReference type="SAM" id="Phobius"/>
    </source>
</evidence>
<feature type="transmembrane region" description="Helical" evidence="1">
    <location>
        <begin position="171"/>
        <end position="189"/>
    </location>
</feature>
<keyword evidence="3" id="KW-1185">Reference proteome</keyword>
<reference evidence="3" key="1">
    <citation type="submission" date="2016-12" db="EMBL/GenBank/DDBJ databases">
        <authorList>
            <person name="Varghese N."/>
            <person name="Submissions S."/>
        </authorList>
    </citation>
    <scope>NUCLEOTIDE SEQUENCE [LARGE SCALE GENOMIC DNA]</scope>
    <source>
        <strain evidence="3">DSM 13020</strain>
    </source>
</reference>
<dbReference type="EMBL" id="FRDJ01000017">
    <property type="protein sequence ID" value="SHN69521.1"/>
    <property type="molecule type" value="Genomic_DNA"/>
</dbReference>
<feature type="transmembrane region" description="Helical" evidence="1">
    <location>
        <begin position="45"/>
        <end position="62"/>
    </location>
</feature>
<organism evidence="2 3">
    <name type="scientific">Fervidobacterium gondwanense DSM 13020</name>
    <dbReference type="NCBI Taxonomy" id="1121883"/>
    <lineage>
        <taxon>Bacteria</taxon>
        <taxon>Thermotogati</taxon>
        <taxon>Thermotogota</taxon>
        <taxon>Thermotogae</taxon>
        <taxon>Thermotogales</taxon>
        <taxon>Fervidobacteriaceae</taxon>
        <taxon>Fervidobacterium</taxon>
    </lineage>
</organism>
<dbReference type="Proteomes" id="UP000184207">
    <property type="component" value="Unassembled WGS sequence"/>
</dbReference>
<protein>
    <recommendedName>
        <fullName evidence="4">Fucose 4-O-acetylase</fullName>
    </recommendedName>
</protein>
<feature type="transmembrane region" description="Helical" evidence="1">
    <location>
        <begin position="228"/>
        <end position="250"/>
    </location>
</feature>
<feature type="transmembrane region" description="Helical" evidence="1">
    <location>
        <begin position="281"/>
        <end position="302"/>
    </location>
</feature>
<dbReference type="RefSeq" id="WP_143145327.1">
    <property type="nucleotide sequence ID" value="NZ_FRDJ01000017.1"/>
</dbReference>
<dbReference type="STRING" id="1121883.SAMN02745226_01946"/>
<feature type="transmembrane region" description="Helical" evidence="1">
    <location>
        <begin position="74"/>
        <end position="94"/>
    </location>
</feature>
<evidence type="ECO:0000313" key="3">
    <source>
        <dbReference type="Proteomes" id="UP000184207"/>
    </source>
</evidence>
<feature type="transmembrane region" description="Helical" evidence="1">
    <location>
        <begin position="196"/>
        <end position="216"/>
    </location>
</feature>
<name>A0A1M7TFT8_FERGO</name>
<feature type="transmembrane region" description="Helical" evidence="1">
    <location>
        <begin position="122"/>
        <end position="142"/>
    </location>
</feature>
<gene>
    <name evidence="2" type="ORF">SAMN02745226_01946</name>
</gene>
<dbReference type="OrthoDB" id="41787at2"/>
<keyword evidence="1" id="KW-1133">Transmembrane helix</keyword>
<accession>A0A1M7TFT8</accession>
<feature type="transmembrane region" description="Helical" evidence="1">
    <location>
        <begin position="314"/>
        <end position="333"/>
    </location>
</feature>
<keyword evidence="1" id="KW-0472">Membrane</keyword>
<evidence type="ECO:0000313" key="2">
    <source>
        <dbReference type="EMBL" id="SHN69521.1"/>
    </source>
</evidence>
<keyword evidence="1" id="KW-0812">Transmembrane</keyword>